<dbReference type="InterPro" id="IPR058349">
    <property type="entry name" value="DUF8036"/>
</dbReference>
<evidence type="ECO:0000313" key="2">
    <source>
        <dbReference type="EMBL" id="TYL39268.1"/>
    </source>
</evidence>
<comment type="caution">
    <text evidence="2">The sequence shown here is derived from an EMBL/GenBank/DDBJ whole genome shotgun (WGS) entry which is preliminary data.</text>
</comment>
<dbReference type="EMBL" id="PHNJ01000003">
    <property type="protein sequence ID" value="TYL39268.1"/>
    <property type="molecule type" value="Genomic_DNA"/>
</dbReference>
<evidence type="ECO:0000256" key="1">
    <source>
        <dbReference type="SAM" id="Phobius"/>
    </source>
</evidence>
<dbReference type="OrthoDB" id="196860at2157"/>
<keyword evidence="1" id="KW-1133">Transmembrane helix</keyword>
<keyword evidence="3" id="KW-1185">Reference proteome</keyword>
<sequence>MAITTEVTVATALSGGNIVLLAALSYVWLQNYRTFRTPLVLGLLLFSLVFMLENVVAVYFFFAEEMLYGYEPIVHRVMLALRSLQFVALLSLVYVTLK</sequence>
<proteinExistence type="predicted"/>
<protein>
    <submittedName>
        <fullName evidence="2">Uncharacterized protein</fullName>
    </submittedName>
</protein>
<name>A0A8J8Q643_9EURY</name>
<feature type="transmembrane region" description="Helical" evidence="1">
    <location>
        <begin position="12"/>
        <end position="29"/>
    </location>
</feature>
<keyword evidence="1" id="KW-0472">Membrane</keyword>
<feature type="transmembrane region" description="Helical" evidence="1">
    <location>
        <begin position="74"/>
        <end position="97"/>
    </location>
</feature>
<gene>
    <name evidence="2" type="ORF">CV102_08280</name>
</gene>
<dbReference type="AlphaFoldDB" id="A0A8J8Q643"/>
<organism evidence="2 3">
    <name type="scientific">Natronococcus pandeyae</name>
    <dbReference type="NCBI Taxonomy" id="2055836"/>
    <lineage>
        <taxon>Archaea</taxon>
        <taxon>Methanobacteriati</taxon>
        <taxon>Methanobacteriota</taxon>
        <taxon>Stenosarchaea group</taxon>
        <taxon>Halobacteria</taxon>
        <taxon>Halobacteriales</taxon>
        <taxon>Natrialbaceae</taxon>
        <taxon>Natronococcus</taxon>
    </lineage>
</organism>
<accession>A0A8J8Q643</accession>
<dbReference type="Pfam" id="PF26119">
    <property type="entry name" value="DUF8036"/>
    <property type="match status" value="1"/>
</dbReference>
<dbReference type="RefSeq" id="WP_148857412.1">
    <property type="nucleotide sequence ID" value="NZ_PHNJ01000003.1"/>
</dbReference>
<feature type="transmembrane region" description="Helical" evidence="1">
    <location>
        <begin position="41"/>
        <end position="62"/>
    </location>
</feature>
<reference evidence="2" key="1">
    <citation type="submission" date="2017-11" db="EMBL/GenBank/DDBJ databases">
        <authorList>
            <person name="Kajale S.C."/>
            <person name="Sharma A."/>
        </authorList>
    </citation>
    <scope>NUCLEOTIDE SEQUENCE</scope>
    <source>
        <strain evidence="2">LS1_42</strain>
    </source>
</reference>
<evidence type="ECO:0000313" key="3">
    <source>
        <dbReference type="Proteomes" id="UP000766904"/>
    </source>
</evidence>
<dbReference type="Proteomes" id="UP000766904">
    <property type="component" value="Unassembled WGS sequence"/>
</dbReference>
<keyword evidence="1" id="KW-0812">Transmembrane</keyword>